<evidence type="ECO:0000256" key="1">
    <source>
        <dbReference type="ARBA" id="ARBA00005953"/>
    </source>
</evidence>
<organism evidence="3">
    <name type="scientific">uncultured Rubrobacteraceae bacterium</name>
    <dbReference type="NCBI Taxonomy" id="349277"/>
    <lineage>
        <taxon>Bacteria</taxon>
        <taxon>Bacillati</taxon>
        <taxon>Actinomycetota</taxon>
        <taxon>Rubrobacteria</taxon>
        <taxon>Rubrobacterales</taxon>
        <taxon>Rubrobacteraceae</taxon>
        <taxon>environmental samples</taxon>
    </lineage>
</organism>
<dbReference type="SUPFAM" id="SSF54637">
    <property type="entry name" value="Thioesterase/thiol ester dehydrase-isomerase"/>
    <property type="match status" value="1"/>
</dbReference>
<dbReference type="InterPro" id="IPR029069">
    <property type="entry name" value="HotDog_dom_sf"/>
</dbReference>
<dbReference type="GO" id="GO:0047617">
    <property type="term" value="F:fatty acyl-CoA hydrolase activity"/>
    <property type="evidence" value="ECO:0007669"/>
    <property type="project" value="TreeGrafter"/>
</dbReference>
<evidence type="ECO:0008006" key="4">
    <source>
        <dbReference type="Google" id="ProtNLM"/>
    </source>
</evidence>
<dbReference type="AlphaFoldDB" id="A0A6J4NVU1"/>
<dbReference type="EMBL" id="CADCUZ010000019">
    <property type="protein sequence ID" value="CAA9396788.1"/>
    <property type="molecule type" value="Genomic_DNA"/>
</dbReference>
<dbReference type="PANTHER" id="PTHR31793:SF27">
    <property type="entry name" value="NOVEL THIOESTERASE SUPERFAMILY DOMAIN AND SAPOSIN A-TYPE DOMAIN CONTAINING PROTEIN (0610012H03RIK)"/>
    <property type="match status" value="1"/>
</dbReference>
<gene>
    <name evidence="3" type="ORF">AVDCRST_MAG55-427</name>
</gene>
<dbReference type="Pfam" id="PF13279">
    <property type="entry name" value="4HBT_2"/>
    <property type="match status" value="1"/>
</dbReference>
<dbReference type="Gene3D" id="3.10.129.10">
    <property type="entry name" value="Hotdog Thioesterase"/>
    <property type="match status" value="1"/>
</dbReference>
<dbReference type="PANTHER" id="PTHR31793">
    <property type="entry name" value="4-HYDROXYBENZOYL-COA THIOESTERASE FAMILY MEMBER"/>
    <property type="match status" value="1"/>
</dbReference>
<name>A0A6J4NVU1_9ACTN</name>
<dbReference type="InterPro" id="IPR050563">
    <property type="entry name" value="4-hydroxybenzoyl-CoA_TE"/>
</dbReference>
<accession>A0A6J4NVU1</accession>
<comment type="similarity">
    <text evidence="1">Belongs to the 4-hydroxybenzoyl-CoA thioesterase family.</text>
</comment>
<evidence type="ECO:0000256" key="2">
    <source>
        <dbReference type="ARBA" id="ARBA00022801"/>
    </source>
</evidence>
<protein>
    <recommendedName>
        <fullName evidence="4">Acyl-CoA thioesterase</fullName>
    </recommendedName>
</protein>
<keyword evidence="2" id="KW-0378">Hydrolase</keyword>
<reference evidence="3" key="1">
    <citation type="submission" date="2020-02" db="EMBL/GenBank/DDBJ databases">
        <authorList>
            <person name="Meier V. D."/>
        </authorList>
    </citation>
    <scope>NUCLEOTIDE SEQUENCE</scope>
    <source>
        <strain evidence="3">AVDCRST_MAG55</strain>
    </source>
</reference>
<proteinExistence type="inferred from homology"/>
<evidence type="ECO:0000313" key="3">
    <source>
        <dbReference type="EMBL" id="CAA9396788.1"/>
    </source>
</evidence>
<dbReference type="CDD" id="cd00586">
    <property type="entry name" value="4HBT"/>
    <property type="match status" value="1"/>
</dbReference>
<sequence>MKDPPAPVRLEIRYGDLDPYGHVNNAVYLAYFEQVRLAYWRALADLAGIEKLEAGDVSGARFVIAETNLRFKAPVFFEDALHGAATVPWVDNRSYAMHFELRTGEDFQTGTTTCEGSAAHVFFDPLKAAVQHRPGWFLPTVAALEGRPEADFTPPER</sequence>